<proteinExistence type="predicted"/>
<dbReference type="STRING" id="1677920.LS71_02890"/>
<accession>A0A4U8TCF0</accession>
<sequence>MNNTKYAFLDEEAKKEIRRSILKAIAIPGYLVSFASREMPMAKGWGTGGLQLTLSLINENDTLKVIDQGSDESVNALNLKNFIVATTDVQTTTDTTQATLIQTRHRIPEERLKQGQILIFQVPTPDVLEIVESNTAKAKEMHAHADYAKLWVLLYEDTAILGDSRISNRYPVIVNNRYAMDPSPIPRYDTPKLNHSAALQLFGAGREKKIYAIPPYTKVEPLKFDDRAFRVESFGGHACQRCGNTDVFLDVILDAYGKKQYFCSDTSYCDKTLQKKGLL</sequence>
<evidence type="ECO:0000313" key="1">
    <source>
        <dbReference type="EMBL" id="TLD97615.1"/>
    </source>
</evidence>
<comment type="caution">
    <text evidence="1">The sequence shown here is derived from an EMBL/GenBank/DDBJ whole genome shotgun (WGS) entry which is preliminary data.</text>
</comment>
<dbReference type="SFLD" id="SFLDG01115">
    <property type="entry name" value="Phosphonate_metabolism_(PhnJ)"/>
    <property type="match status" value="1"/>
</dbReference>
<organism evidence="1 2">
    <name type="scientific">Helicobacter jaachi</name>
    <dbReference type="NCBI Taxonomy" id="1677920"/>
    <lineage>
        <taxon>Bacteria</taxon>
        <taxon>Pseudomonadati</taxon>
        <taxon>Campylobacterota</taxon>
        <taxon>Epsilonproteobacteria</taxon>
        <taxon>Campylobacterales</taxon>
        <taxon>Helicobacteraceae</taxon>
        <taxon>Helicobacter</taxon>
    </lineage>
</organism>
<dbReference type="EMBL" id="JRPR02000001">
    <property type="protein sequence ID" value="TLD97615.1"/>
    <property type="molecule type" value="Genomic_DNA"/>
</dbReference>
<dbReference type="SFLD" id="SFLDS00033">
    <property type="entry name" value="Radical_SAM_Phosphonate_Metabo"/>
    <property type="match status" value="1"/>
</dbReference>
<keyword evidence="1" id="KW-0456">Lyase</keyword>
<dbReference type="GO" id="GO:0051539">
    <property type="term" value="F:4 iron, 4 sulfur cluster binding"/>
    <property type="evidence" value="ECO:0007669"/>
    <property type="project" value="InterPro"/>
</dbReference>
<evidence type="ECO:0000313" key="2">
    <source>
        <dbReference type="Proteomes" id="UP000029733"/>
    </source>
</evidence>
<dbReference type="Proteomes" id="UP000029733">
    <property type="component" value="Unassembled WGS sequence"/>
</dbReference>
<reference evidence="1 2" key="1">
    <citation type="journal article" date="2014" name="Genome Announc.">
        <title>Draft genome sequences of eight enterohepatic helicobacter species isolated from both laboratory and wild rodents.</title>
        <authorList>
            <person name="Sheh A."/>
            <person name="Shen Z."/>
            <person name="Fox J.G."/>
        </authorList>
    </citation>
    <scope>NUCLEOTIDE SEQUENCE [LARGE SCALE GENOMIC DNA]</scope>
    <source>
        <strain evidence="1 2">MIT 09-6949</strain>
    </source>
</reference>
<dbReference type="AlphaFoldDB" id="A0A4U8TCF0"/>
<dbReference type="PIRSF" id="PIRSF011468">
    <property type="entry name" value="PhnJ"/>
    <property type="match status" value="1"/>
</dbReference>
<gene>
    <name evidence="1" type="ORF">LS71_002405</name>
</gene>
<dbReference type="GO" id="GO:0016829">
    <property type="term" value="F:lyase activity"/>
    <property type="evidence" value="ECO:0007669"/>
    <property type="project" value="UniProtKB-KW"/>
</dbReference>
<keyword evidence="2" id="KW-1185">Reference proteome</keyword>
<dbReference type="Pfam" id="PF06007">
    <property type="entry name" value="PhnJ"/>
    <property type="match status" value="1"/>
</dbReference>
<dbReference type="RefSeq" id="WP_034353409.1">
    <property type="nucleotide sequence ID" value="NZ_JRPR02000001.1"/>
</dbReference>
<name>A0A4U8TCF0_9HELI</name>
<dbReference type="OrthoDB" id="9803851at2"/>
<dbReference type="GO" id="GO:0019700">
    <property type="term" value="P:organic phosphonate catabolic process"/>
    <property type="evidence" value="ECO:0007669"/>
    <property type="project" value="InterPro"/>
</dbReference>
<dbReference type="SFLD" id="SFLDF00379">
    <property type="entry name" value="Phosphonate_metabolism_(PhnJ)"/>
    <property type="match status" value="1"/>
</dbReference>
<protein>
    <submittedName>
        <fullName evidence="1">Carbon-phosphorus lyase complex subunit PhnJ</fullName>
    </submittedName>
</protein>
<dbReference type="InterPro" id="IPR010306">
    <property type="entry name" value="PhnJ"/>
</dbReference>